<comment type="similarity">
    <text evidence="3">Belongs to the flavoprotein pyridine nucleotide cytochrome reductase family.</text>
</comment>
<feature type="binding site" evidence="8">
    <location>
        <position position="106"/>
    </location>
    <ligand>
        <name>FAD</name>
        <dbReference type="ChEBI" id="CHEBI:57692"/>
    </ligand>
</feature>
<dbReference type="SUPFAM" id="SSF52343">
    <property type="entry name" value="Ferredoxin reductase-like, C-terminal NADP-linked domain"/>
    <property type="match status" value="1"/>
</dbReference>
<keyword evidence="6 8" id="KW-0274">FAD</keyword>
<evidence type="ECO:0000313" key="11">
    <source>
        <dbReference type="EMBL" id="KAJ3054609.1"/>
    </source>
</evidence>
<dbReference type="InterPro" id="IPR001433">
    <property type="entry name" value="OxRdtase_FAD/NAD-bd"/>
</dbReference>
<keyword evidence="12" id="KW-1185">Reference proteome</keyword>
<gene>
    <name evidence="11" type="primary">MCR1_1</name>
    <name evidence="11" type="ORF">HK097_001337</name>
</gene>
<dbReference type="InterPro" id="IPR039261">
    <property type="entry name" value="FNR_nucleotide-bd"/>
</dbReference>
<keyword evidence="9" id="KW-0812">Transmembrane</keyword>
<dbReference type="PROSITE" id="PS51384">
    <property type="entry name" value="FAD_FR"/>
    <property type="match status" value="1"/>
</dbReference>
<dbReference type="InterPro" id="IPR008333">
    <property type="entry name" value="Cbr1-like_FAD-bd_dom"/>
</dbReference>
<dbReference type="Gene3D" id="2.40.30.10">
    <property type="entry name" value="Translation factors"/>
    <property type="match status" value="1"/>
</dbReference>
<evidence type="ECO:0000256" key="6">
    <source>
        <dbReference type="ARBA" id="ARBA00022827"/>
    </source>
</evidence>
<dbReference type="CDD" id="cd06183">
    <property type="entry name" value="cyt_b5_reduct_like"/>
    <property type="match status" value="1"/>
</dbReference>
<evidence type="ECO:0000256" key="8">
    <source>
        <dbReference type="PIRSR" id="PIRSR601834-1"/>
    </source>
</evidence>
<dbReference type="EC" id="1.6.2.2" evidence="4"/>
<comment type="subcellular location">
    <subcellularLocation>
        <location evidence="2">Mitochondrion outer membrane</location>
        <topology evidence="2">Single-pass membrane protein</topology>
    </subcellularLocation>
</comment>
<keyword evidence="7" id="KW-0560">Oxidoreductase</keyword>
<evidence type="ECO:0000256" key="4">
    <source>
        <dbReference type="ARBA" id="ARBA00012011"/>
    </source>
</evidence>
<dbReference type="Pfam" id="PF00970">
    <property type="entry name" value="FAD_binding_6"/>
    <property type="match status" value="1"/>
</dbReference>
<comment type="cofactor">
    <cofactor evidence="1 8">
        <name>FAD</name>
        <dbReference type="ChEBI" id="CHEBI:57692"/>
    </cofactor>
</comment>
<evidence type="ECO:0000313" key="12">
    <source>
        <dbReference type="Proteomes" id="UP001212841"/>
    </source>
</evidence>
<dbReference type="EMBL" id="JADGJD010000126">
    <property type="protein sequence ID" value="KAJ3054609.1"/>
    <property type="molecule type" value="Genomic_DNA"/>
</dbReference>
<feature type="binding site" evidence="8">
    <location>
        <position position="176"/>
    </location>
    <ligand>
        <name>FAD</name>
        <dbReference type="ChEBI" id="CHEBI:57692"/>
    </ligand>
</feature>
<sequence length="287" mass="31423">MPANRALRPILVTAVLTGAVGSVYLLRSPSRHLHSAVREPTKTFSFPSTMFSSRELKVRRVEQINHNTKRITFELPGGESEVSGVPASSAILIQHTTPASWLPTFRPYTPISPPTQQGTLDLLVKHYPHGEASTHIHALQPGDTLTARGPLPGYTYRPSVTQPRSLILIAGGAGITPIYSLTHEILTTNQKDQISLEDLERRFPGRLNVTYAVSGPAKEVEELGDVKRFRKGYVDGKLLKEAIGRCGGRLGDENGKMVVFCGPPKMEESVMGLLMGMGLAKKDVYKF</sequence>
<evidence type="ECO:0000256" key="2">
    <source>
        <dbReference type="ARBA" id="ARBA00004572"/>
    </source>
</evidence>
<dbReference type="PANTHER" id="PTHR19370:SF171">
    <property type="entry name" value="NADH-CYTOCHROME B5 REDUCTASE 2"/>
    <property type="match status" value="1"/>
</dbReference>
<dbReference type="Pfam" id="PF00175">
    <property type="entry name" value="NAD_binding_1"/>
    <property type="match status" value="1"/>
</dbReference>
<feature type="transmembrane region" description="Helical" evidence="9">
    <location>
        <begin position="6"/>
        <end position="26"/>
    </location>
</feature>
<proteinExistence type="inferred from homology"/>
<dbReference type="AlphaFoldDB" id="A0AAD5SJ37"/>
<evidence type="ECO:0000259" key="10">
    <source>
        <dbReference type="PROSITE" id="PS51384"/>
    </source>
</evidence>
<organism evidence="11 12">
    <name type="scientific">Rhizophlyctis rosea</name>
    <dbReference type="NCBI Taxonomy" id="64517"/>
    <lineage>
        <taxon>Eukaryota</taxon>
        <taxon>Fungi</taxon>
        <taxon>Fungi incertae sedis</taxon>
        <taxon>Chytridiomycota</taxon>
        <taxon>Chytridiomycota incertae sedis</taxon>
        <taxon>Chytridiomycetes</taxon>
        <taxon>Rhizophlyctidales</taxon>
        <taxon>Rhizophlyctidaceae</taxon>
        <taxon>Rhizophlyctis</taxon>
    </lineage>
</organism>
<keyword evidence="9" id="KW-1133">Transmembrane helix</keyword>
<evidence type="ECO:0000256" key="7">
    <source>
        <dbReference type="ARBA" id="ARBA00023002"/>
    </source>
</evidence>
<dbReference type="PANTHER" id="PTHR19370">
    <property type="entry name" value="NADH-CYTOCHROME B5 REDUCTASE"/>
    <property type="match status" value="1"/>
</dbReference>
<feature type="binding site" evidence="8">
    <location>
        <position position="107"/>
    </location>
    <ligand>
        <name>FAD</name>
        <dbReference type="ChEBI" id="CHEBI:57692"/>
    </ligand>
</feature>
<name>A0AAD5SJ37_9FUNG</name>
<accession>A0AAD5SJ37</accession>
<feature type="binding site" evidence="8">
    <location>
        <position position="125"/>
    </location>
    <ligand>
        <name>FAD</name>
        <dbReference type="ChEBI" id="CHEBI:57692"/>
    </ligand>
</feature>
<dbReference type="InterPro" id="IPR001834">
    <property type="entry name" value="CBR-like"/>
</dbReference>
<feature type="binding site" evidence="8">
    <location>
        <position position="133"/>
    </location>
    <ligand>
        <name>FAD</name>
        <dbReference type="ChEBI" id="CHEBI:57692"/>
    </ligand>
</feature>
<dbReference type="SUPFAM" id="SSF63380">
    <property type="entry name" value="Riboflavin synthase domain-like"/>
    <property type="match status" value="1"/>
</dbReference>
<dbReference type="InterPro" id="IPR017938">
    <property type="entry name" value="Riboflavin_synthase-like_b-brl"/>
</dbReference>
<comment type="caution">
    <text evidence="11">The sequence shown here is derived from an EMBL/GenBank/DDBJ whole genome shotgun (WGS) entry which is preliminary data.</text>
</comment>
<evidence type="ECO:0000256" key="3">
    <source>
        <dbReference type="ARBA" id="ARBA00006105"/>
    </source>
</evidence>
<dbReference type="Gene3D" id="3.40.50.80">
    <property type="entry name" value="Nucleotide-binding domain of ferredoxin-NADP reductase (FNR) module"/>
    <property type="match status" value="2"/>
</dbReference>
<feature type="binding site" evidence="8">
    <location>
        <position position="108"/>
    </location>
    <ligand>
        <name>FAD</name>
        <dbReference type="ChEBI" id="CHEBI:57692"/>
    </ligand>
</feature>
<dbReference type="GO" id="GO:0005741">
    <property type="term" value="C:mitochondrial outer membrane"/>
    <property type="evidence" value="ECO:0007669"/>
    <property type="project" value="UniProtKB-SubCell"/>
</dbReference>
<evidence type="ECO:0000256" key="5">
    <source>
        <dbReference type="ARBA" id="ARBA00022630"/>
    </source>
</evidence>
<dbReference type="GO" id="GO:0090524">
    <property type="term" value="F:cytochrome-b5 reductase activity, acting on NADH"/>
    <property type="evidence" value="ECO:0007669"/>
    <property type="project" value="UniProtKB-EC"/>
</dbReference>
<keyword evidence="5 8" id="KW-0285">Flavoprotein</keyword>
<keyword evidence="9" id="KW-0472">Membrane</keyword>
<dbReference type="InterPro" id="IPR017927">
    <property type="entry name" value="FAD-bd_FR_type"/>
</dbReference>
<evidence type="ECO:0000256" key="1">
    <source>
        <dbReference type="ARBA" id="ARBA00001974"/>
    </source>
</evidence>
<protein>
    <recommendedName>
        <fullName evidence="4">cytochrome-b5 reductase</fullName>
        <ecNumber evidence="4">1.6.2.2</ecNumber>
    </recommendedName>
</protein>
<evidence type="ECO:0000256" key="9">
    <source>
        <dbReference type="SAM" id="Phobius"/>
    </source>
</evidence>
<feature type="binding site" evidence="8">
    <location>
        <position position="123"/>
    </location>
    <ligand>
        <name>FAD</name>
        <dbReference type="ChEBI" id="CHEBI:57692"/>
    </ligand>
</feature>
<dbReference type="PRINTS" id="PR00406">
    <property type="entry name" value="CYTB5RDTASE"/>
</dbReference>
<dbReference type="Proteomes" id="UP001212841">
    <property type="component" value="Unassembled WGS sequence"/>
</dbReference>
<reference evidence="11" key="1">
    <citation type="submission" date="2020-05" db="EMBL/GenBank/DDBJ databases">
        <title>Phylogenomic resolution of chytrid fungi.</title>
        <authorList>
            <person name="Stajich J.E."/>
            <person name="Amses K."/>
            <person name="Simmons R."/>
            <person name="Seto K."/>
            <person name="Myers J."/>
            <person name="Bonds A."/>
            <person name="Quandt C.A."/>
            <person name="Barry K."/>
            <person name="Liu P."/>
            <person name="Grigoriev I."/>
            <person name="Longcore J.E."/>
            <person name="James T.Y."/>
        </authorList>
    </citation>
    <scope>NUCLEOTIDE SEQUENCE</scope>
    <source>
        <strain evidence="11">JEL0318</strain>
    </source>
</reference>
<feature type="domain" description="FAD-binding FR-type" evidence="10">
    <location>
        <begin position="51"/>
        <end position="157"/>
    </location>
</feature>